<protein>
    <submittedName>
        <fullName evidence="1">Uncharacterized protein</fullName>
    </submittedName>
</protein>
<dbReference type="OrthoDB" id="775972at2759"/>
<evidence type="ECO:0000313" key="1">
    <source>
        <dbReference type="EMBL" id="KAF5402205.1"/>
    </source>
</evidence>
<evidence type="ECO:0000313" key="2">
    <source>
        <dbReference type="Proteomes" id="UP000748531"/>
    </source>
</evidence>
<dbReference type="AlphaFoldDB" id="A0A8J4WS43"/>
<name>A0A8J4WS43_9TREM</name>
<gene>
    <name evidence="1" type="ORF">PHET_04242</name>
</gene>
<accession>A0A8J4WS43</accession>
<proteinExistence type="predicted"/>
<sequence length="129" mass="14974">MFYTWCLTNSDLDERKQVASIVHFIDTEAYVLVECLDFPESPIGCSYPTLKKILLQHKKPVNFVTVETAKFHVLIRSESQSILHCILQRQTLAAMCEHDIQLGDQLRGRLSACVNLPELQNYFLWHHDQ</sequence>
<reference evidence="1" key="1">
    <citation type="submission" date="2019-05" db="EMBL/GenBank/DDBJ databases">
        <title>Annotation for the trematode Paragonimus heterotremus.</title>
        <authorList>
            <person name="Choi Y.-J."/>
        </authorList>
    </citation>
    <scope>NUCLEOTIDE SEQUENCE</scope>
    <source>
        <strain evidence="1">LC</strain>
    </source>
</reference>
<keyword evidence="2" id="KW-1185">Reference proteome</keyword>
<dbReference type="EMBL" id="LUCH01001957">
    <property type="protein sequence ID" value="KAF5402205.1"/>
    <property type="molecule type" value="Genomic_DNA"/>
</dbReference>
<organism evidence="1 2">
    <name type="scientific">Paragonimus heterotremus</name>
    <dbReference type="NCBI Taxonomy" id="100268"/>
    <lineage>
        <taxon>Eukaryota</taxon>
        <taxon>Metazoa</taxon>
        <taxon>Spiralia</taxon>
        <taxon>Lophotrochozoa</taxon>
        <taxon>Platyhelminthes</taxon>
        <taxon>Trematoda</taxon>
        <taxon>Digenea</taxon>
        <taxon>Plagiorchiida</taxon>
        <taxon>Troglotremata</taxon>
        <taxon>Troglotrematidae</taxon>
        <taxon>Paragonimus</taxon>
    </lineage>
</organism>
<comment type="caution">
    <text evidence="1">The sequence shown here is derived from an EMBL/GenBank/DDBJ whole genome shotgun (WGS) entry which is preliminary data.</text>
</comment>
<dbReference type="Proteomes" id="UP000748531">
    <property type="component" value="Unassembled WGS sequence"/>
</dbReference>